<evidence type="ECO:0008006" key="3">
    <source>
        <dbReference type="Google" id="ProtNLM"/>
    </source>
</evidence>
<dbReference type="RefSeq" id="WP_127199151.1">
    <property type="nucleotide sequence ID" value="NZ_RZNX01000003.1"/>
</dbReference>
<organism evidence="1 2">
    <name type="scientific">Paenibacillus zeisoli</name>
    <dbReference type="NCBI Taxonomy" id="2496267"/>
    <lineage>
        <taxon>Bacteria</taxon>
        <taxon>Bacillati</taxon>
        <taxon>Bacillota</taxon>
        <taxon>Bacilli</taxon>
        <taxon>Bacillales</taxon>
        <taxon>Paenibacillaceae</taxon>
        <taxon>Paenibacillus</taxon>
    </lineage>
</organism>
<accession>A0A3S1D9W1</accession>
<dbReference type="EMBL" id="RZNX01000003">
    <property type="protein sequence ID" value="RUT31771.1"/>
    <property type="molecule type" value="Genomic_DNA"/>
</dbReference>
<evidence type="ECO:0000313" key="1">
    <source>
        <dbReference type="EMBL" id="RUT31771.1"/>
    </source>
</evidence>
<proteinExistence type="predicted"/>
<reference evidence="1 2" key="1">
    <citation type="submission" date="2018-12" db="EMBL/GenBank/DDBJ databases">
        <authorList>
            <person name="Sun L."/>
            <person name="Chen Z."/>
        </authorList>
    </citation>
    <scope>NUCLEOTIDE SEQUENCE [LARGE SCALE GENOMIC DNA]</scope>
    <source>
        <strain evidence="1 2">3-5-3</strain>
    </source>
</reference>
<dbReference type="InterPro" id="IPR027417">
    <property type="entry name" value="P-loop_NTPase"/>
</dbReference>
<keyword evidence="2" id="KW-1185">Reference proteome</keyword>
<comment type="caution">
    <text evidence="1">The sequence shown here is derived from an EMBL/GenBank/DDBJ whole genome shotgun (WGS) entry which is preliminary data.</text>
</comment>
<evidence type="ECO:0000313" key="2">
    <source>
        <dbReference type="Proteomes" id="UP000272464"/>
    </source>
</evidence>
<dbReference type="AlphaFoldDB" id="A0A3S1D9W1"/>
<dbReference type="Gene3D" id="3.40.50.300">
    <property type="entry name" value="P-loop containing nucleotide triphosphate hydrolases"/>
    <property type="match status" value="1"/>
</dbReference>
<name>A0A3S1D9W1_9BACL</name>
<protein>
    <recommendedName>
        <fullName evidence="3">NACHT domain-containing protein</fullName>
    </recommendedName>
</protein>
<dbReference type="OrthoDB" id="9781752at2"/>
<dbReference type="Proteomes" id="UP000272464">
    <property type="component" value="Unassembled WGS sequence"/>
</dbReference>
<sequence length="371" mass="41030">MAEREKHYFARGNTAAGLYTLFDSVLAGLDTVFVLGGRAGAGSARVLQELAAAWSSRGWSVHYIHQPLDSRLLEGVILEDARIGVVDGNAWGADPVLEGTEIRYVDLEKVLDKEVLGASADEIEELDQQISAIYKLAYATFHKTLLIHDEWEKFYIDNLDRGAADQIAAQLTEEYLIPSVPREADTQQVKVVHRFLGAATWQGAIDYVPNLTRDLNTRIFVKGRPGSGKSTLFKKLAAEAQSCGIRTEIYHCGFDPNSLDMLIFPDLSLAIFDSTAPHEHFPARKGDSILDVYKLAIADGTDEKYADEISGIKDRYTSSMKEAIALLEGAKDTRDLITAIYNDALDIHALHELSAELLREVDQLLDPSVLH</sequence>
<gene>
    <name evidence="1" type="ORF">EJP77_10315</name>
</gene>
<dbReference type="SUPFAM" id="SSF52540">
    <property type="entry name" value="P-loop containing nucleoside triphosphate hydrolases"/>
    <property type="match status" value="1"/>
</dbReference>